<name>A0AAJ5X1S2_9CAUL</name>
<dbReference type="EMBL" id="CP119326">
    <property type="protein sequence ID" value="WEK40855.1"/>
    <property type="molecule type" value="Genomic_DNA"/>
</dbReference>
<evidence type="ECO:0000313" key="2">
    <source>
        <dbReference type="Proteomes" id="UP001213664"/>
    </source>
</evidence>
<dbReference type="Proteomes" id="UP001213664">
    <property type="component" value="Chromosome"/>
</dbReference>
<protein>
    <submittedName>
        <fullName evidence="1">Uncharacterized protein</fullName>
    </submittedName>
</protein>
<accession>A0AAJ5X1S2</accession>
<gene>
    <name evidence="1" type="ORF">P0Y50_04400</name>
</gene>
<dbReference type="AlphaFoldDB" id="A0AAJ5X1S2"/>
<proteinExistence type="predicted"/>
<reference evidence="1" key="1">
    <citation type="submission" date="2023-03" db="EMBL/GenBank/DDBJ databases">
        <title>Andean soil-derived lignocellulolytic bacterial consortium as a source of novel taxa and putative plastic-active enzymes.</title>
        <authorList>
            <person name="Diaz-Garcia L."/>
            <person name="Chuvochina M."/>
            <person name="Feuerriegel G."/>
            <person name="Bunk B."/>
            <person name="Sproer C."/>
            <person name="Streit W.R."/>
            <person name="Rodriguez L.M."/>
            <person name="Overmann J."/>
            <person name="Jimenez D.J."/>
        </authorList>
    </citation>
    <scope>NUCLEOTIDE SEQUENCE</scope>
    <source>
        <strain evidence="1">MAG 833</strain>
    </source>
</reference>
<sequence length="90" mass="10398">MAEIENTTFTPLILDQGVYVFLTNGRYRFRGGWGGSEQGFYRVCGADLCITRKDQPEFCQTLRRTAKGRYLDPSDRDVVFEPLTTERRLP</sequence>
<evidence type="ECO:0000313" key="1">
    <source>
        <dbReference type="EMBL" id="WEK40855.1"/>
    </source>
</evidence>
<organism evidence="1 2">
    <name type="scientific">Candidatus Brevundimonas colombiensis</name>
    <dbReference type="NCBI Taxonomy" id="3121376"/>
    <lineage>
        <taxon>Bacteria</taxon>
        <taxon>Pseudomonadati</taxon>
        <taxon>Pseudomonadota</taxon>
        <taxon>Alphaproteobacteria</taxon>
        <taxon>Caulobacterales</taxon>
        <taxon>Caulobacteraceae</taxon>
        <taxon>Brevundimonas</taxon>
    </lineage>
</organism>